<dbReference type="InParanoid" id="W3X6V4"/>
<name>W3X6V4_PESFW</name>
<evidence type="ECO:0000313" key="2">
    <source>
        <dbReference type="Proteomes" id="UP000030651"/>
    </source>
</evidence>
<sequence>MRNVGKFGNNDGHLNDITQQFASWQSSLPGALQLNADPCCVEGNLELTMLLALSYRYQCFFYRALRSYYFSIHDDRHTLANQQLKMAMLGTDNLIGKMMTNGNLRMLPLSL</sequence>
<dbReference type="RefSeq" id="XP_007833518.1">
    <property type="nucleotide sequence ID" value="XM_007835327.1"/>
</dbReference>
<proteinExistence type="predicted"/>
<dbReference type="OrthoDB" id="5121955at2759"/>
<keyword evidence="2" id="KW-1185">Reference proteome</keyword>
<organism evidence="1 2">
    <name type="scientific">Pestalotiopsis fici (strain W106-1 / CGMCC3.15140)</name>
    <dbReference type="NCBI Taxonomy" id="1229662"/>
    <lineage>
        <taxon>Eukaryota</taxon>
        <taxon>Fungi</taxon>
        <taxon>Dikarya</taxon>
        <taxon>Ascomycota</taxon>
        <taxon>Pezizomycotina</taxon>
        <taxon>Sordariomycetes</taxon>
        <taxon>Xylariomycetidae</taxon>
        <taxon>Amphisphaeriales</taxon>
        <taxon>Sporocadaceae</taxon>
        <taxon>Pestalotiopsis</taxon>
    </lineage>
</organism>
<dbReference type="KEGG" id="pfy:PFICI_06746"/>
<dbReference type="AlphaFoldDB" id="W3X6V4"/>
<evidence type="ECO:0000313" key="1">
    <source>
        <dbReference type="EMBL" id="ETS81744.1"/>
    </source>
</evidence>
<dbReference type="Proteomes" id="UP000030651">
    <property type="component" value="Unassembled WGS sequence"/>
</dbReference>
<protein>
    <recommendedName>
        <fullName evidence="3">Transcription factor domain-containing protein</fullName>
    </recommendedName>
</protein>
<dbReference type="HOGENOM" id="CLU_2159294_0_0_1"/>
<dbReference type="GeneID" id="19271759"/>
<accession>W3X6V4</accession>
<evidence type="ECO:0008006" key="3">
    <source>
        <dbReference type="Google" id="ProtNLM"/>
    </source>
</evidence>
<gene>
    <name evidence="1" type="ORF">PFICI_06746</name>
</gene>
<dbReference type="EMBL" id="KI912112">
    <property type="protein sequence ID" value="ETS81744.1"/>
    <property type="molecule type" value="Genomic_DNA"/>
</dbReference>
<reference evidence="2" key="1">
    <citation type="journal article" date="2015" name="BMC Genomics">
        <title>Genomic and transcriptomic analysis of the endophytic fungus Pestalotiopsis fici reveals its lifestyle and high potential for synthesis of natural products.</title>
        <authorList>
            <person name="Wang X."/>
            <person name="Zhang X."/>
            <person name="Liu L."/>
            <person name="Xiang M."/>
            <person name="Wang W."/>
            <person name="Sun X."/>
            <person name="Che Y."/>
            <person name="Guo L."/>
            <person name="Liu G."/>
            <person name="Guo L."/>
            <person name="Wang C."/>
            <person name="Yin W.B."/>
            <person name="Stadler M."/>
            <person name="Zhang X."/>
            <person name="Liu X."/>
        </authorList>
    </citation>
    <scope>NUCLEOTIDE SEQUENCE [LARGE SCALE GENOMIC DNA]</scope>
    <source>
        <strain evidence="2">W106-1 / CGMCC3.15140</strain>
    </source>
</reference>